<reference evidence="3 4" key="1">
    <citation type="submission" date="2023-06" db="EMBL/GenBank/DDBJ databases">
        <title>Alkalimonas sp., MEB004 an alkaliphilic bacterium isolated from Lonar Lake, India.</title>
        <authorList>
            <person name="Joshi A."/>
            <person name="Thite S."/>
        </authorList>
    </citation>
    <scope>NUCLEOTIDE SEQUENCE [LARGE SCALE GENOMIC DNA]</scope>
    <source>
        <strain evidence="3 4">MEB004</strain>
    </source>
</reference>
<accession>A0ABU7JIE1</accession>
<keyword evidence="1" id="KW-1133">Transmembrane helix</keyword>
<feature type="transmembrane region" description="Helical" evidence="1">
    <location>
        <begin position="61"/>
        <end position="82"/>
    </location>
</feature>
<protein>
    <submittedName>
        <fullName evidence="3">DUF3413 domain-containing protein</fullName>
    </submittedName>
</protein>
<proteinExistence type="predicted"/>
<sequence>MVLEHNLSLVNKVNRLLNWGHWFTFFNILLALLVTASYWLAEPLPQSLLGWSYLLSNWLGHTAFLCFLFFILTVFPISLLFPSQKHVRGLGAALATVALVVLIFDAYVYRSLGYHIGNTSWQQTIELMQSQIVTNLRNFVLIVSVTAAGILAMQLTLSNFCWKKVGRLQATRSGRPIWIFFVGSFTLSHLIHIWGDAQLNLDIVRQDNVLPLTYPATAKSFLARYRLLDRQERASSQQQQLDALDYLKPVSTQLQCQPVQTEPLTLVITPRLSQQDKQWLDQQGLRRLAPHFAPTEPQEALVHLLFGQFAAPEYIPTLLETPPSWLLQQPERFGIELDENFSVVPAWMQNFSQPDAAVQLQFLRQPADIQLPAAGPLLVVELTGSHSQWKLAPASGWYLWPELRQQQQAAAGLHLDLLPTLLAYAGCQSQPLLTGDNLLAPRNLPKLAISQHEVYSFYKDKLVIIREDHSFGVWSAATGLPLNERFDMPMLVDAMQRLPIRNNDTTSPDH</sequence>
<feature type="transmembrane region" description="Helical" evidence="1">
    <location>
        <begin position="177"/>
        <end position="195"/>
    </location>
</feature>
<dbReference type="EMBL" id="JAUGZK010000010">
    <property type="protein sequence ID" value="MEE2025191.1"/>
    <property type="molecule type" value="Genomic_DNA"/>
</dbReference>
<dbReference type="Proteomes" id="UP001339167">
    <property type="component" value="Unassembled WGS sequence"/>
</dbReference>
<evidence type="ECO:0000313" key="4">
    <source>
        <dbReference type="Proteomes" id="UP001339167"/>
    </source>
</evidence>
<evidence type="ECO:0000313" key="3">
    <source>
        <dbReference type="EMBL" id="MEE2025191.1"/>
    </source>
</evidence>
<evidence type="ECO:0000259" key="2">
    <source>
        <dbReference type="Pfam" id="PF11893"/>
    </source>
</evidence>
<gene>
    <name evidence="3" type="ORF">QWF21_13140</name>
</gene>
<evidence type="ECO:0000256" key="1">
    <source>
        <dbReference type="SAM" id="Phobius"/>
    </source>
</evidence>
<dbReference type="RefSeq" id="WP_330088511.1">
    <property type="nucleotide sequence ID" value="NZ_JAUGZK010000010.1"/>
</dbReference>
<feature type="transmembrane region" description="Helical" evidence="1">
    <location>
        <begin position="136"/>
        <end position="157"/>
    </location>
</feature>
<keyword evidence="1" id="KW-0812">Transmembrane</keyword>
<dbReference type="Pfam" id="PF11893">
    <property type="entry name" value="DUF3413"/>
    <property type="match status" value="1"/>
</dbReference>
<keyword evidence="4" id="KW-1185">Reference proteome</keyword>
<feature type="domain" description="Inner membrane protein YejM N-terminal" evidence="2">
    <location>
        <begin position="11"/>
        <end position="241"/>
    </location>
</feature>
<comment type="caution">
    <text evidence="3">The sequence shown here is derived from an EMBL/GenBank/DDBJ whole genome shotgun (WGS) entry which is preliminary data.</text>
</comment>
<organism evidence="3 4">
    <name type="scientific">Alkalimonas mucilaginosa</name>
    <dbReference type="NCBI Taxonomy" id="3057676"/>
    <lineage>
        <taxon>Bacteria</taxon>
        <taxon>Pseudomonadati</taxon>
        <taxon>Pseudomonadota</taxon>
        <taxon>Gammaproteobacteria</taxon>
        <taxon>Alkalimonas</taxon>
    </lineage>
</organism>
<feature type="transmembrane region" description="Helical" evidence="1">
    <location>
        <begin position="21"/>
        <end position="41"/>
    </location>
</feature>
<name>A0ABU7JIE1_9GAMM</name>
<feature type="transmembrane region" description="Helical" evidence="1">
    <location>
        <begin position="89"/>
        <end position="109"/>
    </location>
</feature>
<keyword evidence="1" id="KW-0472">Membrane</keyword>
<dbReference type="InterPro" id="IPR024588">
    <property type="entry name" value="YejM_N"/>
</dbReference>